<protein>
    <submittedName>
        <fullName evidence="3">N-acetyltransferase domain-containing protein</fullName>
    </submittedName>
</protein>
<reference evidence="3" key="1">
    <citation type="submission" date="2016-11" db="UniProtKB">
        <authorList>
            <consortium name="WormBaseParasite"/>
        </authorList>
    </citation>
    <scope>IDENTIFICATION</scope>
</reference>
<feature type="region of interest" description="Disordered" evidence="1">
    <location>
        <begin position="166"/>
        <end position="188"/>
    </location>
</feature>
<evidence type="ECO:0000313" key="3">
    <source>
        <dbReference type="WBParaSite" id="maker-unitig_45007-snap-gene-0.2-mRNA-1"/>
    </source>
</evidence>
<evidence type="ECO:0000313" key="2">
    <source>
        <dbReference type="Proteomes" id="UP000095280"/>
    </source>
</evidence>
<accession>A0A1I8FR13</accession>
<organism evidence="2 3">
    <name type="scientific">Macrostomum lignano</name>
    <dbReference type="NCBI Taxonomy" id="282301"/>
    <lineage>
        <taxon>Eukaryota</taxon>
        <taxon>Metazoa</taxon>
        <taxon>Spiralia</taxon>
        <taxon>Lophotrochozoa</taxon>
        <taxon>Platyhelminthes</taxon>
        <taxon>Rhabditophora</taxon>
        <taxon>Macrostomorpha</taxon>
        <taxon>Macrostomida</taxon>
        <taxon>Macrostomidae</taxon>
        <taxon>Macrostomum</taxon>
    </lineage>
</organism>
<proteinExistence type="predicted"/>
<dbReference type="Proteomes" id="UP000095280">
    <property type="component" value="Unplaced"/>
</dbReference>
<dbReference type="AlphaFoldDB" id="A0A1I8FR13"/>
<keyword evidence="2" id="KW-1185">Reference proteome</keyword>
<name>A0A1I8FR13_9PLAT</name>
<sequence>QQEQKPDACQPTSSQTPFVRISSRRAATQQQARTAWVRHACVRSGKTHQGGVCPWAKMASKDAPGRRGGWPVQPAVRAGDVRRKLTRSRGSRHRAAANDAEAEAERGSRIAEGQISAKSVDMLKRQLLWGMRIEQTPQSDMMWWNIVNKSLVGTGLFSRGSRVQPDPLAACSPAIRPISRQPPSKWPS</sequence>
<evidence type="ECO:0000256" key="1">
    <source>
        <dbReference type="SAM" id="MobiDB-lite"/>
    </source>
</evidence>
<feature type="region of interest" description="Disordered" evidence="1">
    <location>
        <begin position="84"/>
        <end position="105"/>
    </location>
</feature>
<feature type="region of interest" description="Disordered" evidence="1">
    <location>
        <begin position="1"/>
        <end position="27"/>
    </location>
</feature>
<dbReference type="WBParaSite" id="maker-unitig_45007-snap-gene-0.2-mRNA-1">
    <property type="protein sequence ID" value="maker-unitig_45007-snap-gene-0.2-mRNA-1"/>
    <property type="gene ID" value="maker-unitig_45007-snap-gene-0.2"/>
</dbReference>
<feature type="compositionally biased region" description="Basic residues" evidence="1">
    <location>
        <begin position="84"/>
        <end position="95"/>
    </location>
</feature>